<protein>
    <submittedName>
        <fullName evidence="4">Type I-A CRISPR-associated protein Cas7/Csa2</fullName>
    </submittedName>
</protein>
<dbReference type="InterPro" id="IPR010154">
    <property type="entry name" value="CRISPR-assoc_Cas7/Cst2/DevR"/>
</dbReference>
<organism evidence="4">
    <name type="scientific">Caldiarchaeum subterraneum</name>
    <dbReference type="NCBI Taxonomy" id="311458"/>
    <lineage>
        <taxon>Archaea</taxon>
        <taxon>Nitrososphaerota</taxon>
        <taxon>Candidatus Caldarchaeales</taxon>
        <taxon>Candidatus Caldarchaeaceae</taxon>
        <taxon>Candidatus Caldarchaeum</taxon>
    </lineage>
</organism>
<name>A0A7C4HXG1_CALS0</name>
<sequence length="360" mass="40291">MFLSMGVRFLCNVEALNMVESIGNLSKHRKAPIVVPMADGFRLLYVPAISGESLGHAYQQAIVEEAINLYGEKAPLDEWSKRGEFIKFGDLKHMPEELSSIMKTKSGKKEEETVEQKHLVEKTALKLSIVADIGGFLIAEGVPVKRTSCFQIGYAVPVFDALESTAMESQFHVRYVASETMKQEESQEGVEEKNQAKTGKERQGQAIYYVELASAVYGFTFNINLDLIGRTSMVKVEDAVNDRLDRVKIALLAAARLFTGHSFGAKRSRFLPVEDVLSLGAVVSRQRPFVISPPQFSDFVENTVKRAESMKEMLRRFGKTEEMKIFAYSKEKQLPDGVVKADSVEQLFTLVLDEILTSRT</sequence>
<accession>A0A7C4HXG1</accession>
<dbReference type="NCBIfam" id="TIGR01875">
    <property type="entry name" value="cas_MJ0381"/>
    <property type="match status" value="1"/>
</dbReference>
<evidence type="ECO:0000313" key="4">
    <source>
        <dbReference type="EMBL" id="HGN89743.1"/>
    </source>
</evidence>
<proteinExistence type="predicted"/>
<dbReference type="PANTHER" id="PTHR37459">
    <property type="match status" value="1"/>
</dbReference>
<comment type="function">
    <text evidence="2">CRISPR (clustered regularly interspaced short palindromic repeat) is an adaptive immune system that provides protection against mobile genetic elements (viruses, transposable elements and conjugative plasmids). CRISPR clusters contain spacers, sequences complementary to antecedent mobile elements, and target invading nucleic acids. CRISPR clusters are transcribed and processed into CRISPR RNA (crRNA).</text>
</comment>
<dbReference type="EMBL" id="DRXG01000125">
    <property type="protein sequence ID" value="HHN52785.1"/>
    <property type="molecule type" value="Genomic_DNA"/>
</dbReference>
<evidence type="ECO:0000256" key="2">
    <source>
        <dbReference type="ARBA" id="ARBA00025626"/>
    </source>
</evidence>
<dbReference type="AlphaFoldDB" id="A0A7C4HXG1"/>
<dbReference type="InterPro" id="IPR052681">
    <property type="entry name" value="CRISPR-Cas7/Cst2/DevR"/>
</dbReference>
<dbReference type="GO" id="GO:0051607">
    <property type="term" value="P:defense response to virus"/>
    <property type="evidence" value="ECO:0007669"/>
    <property type="project" value="UniProtKB-KW"/>
</dbReference>
<dbReference type="InterPro" id="IPR002764">
    <property type="entry name" value="Cas7/Cst2/DevR_sub_I-a/Apern"/>
</dbReference>
<dbReference type="EMBL" id="DTAD01000014">
    <property type="protein sequence ID" value="HGN89743.1"/>
    <property type="molecule type" value="Genomic_DNA"/>
</dbReference>
<evidence type="ECO:0000313" key="3">
    <source>
        <dbReference type="EMBL" id="HGL40891.1"/>
    </source>
</evidence>
<dbReference type="Pfam" id="PF01905">
    <property type="entry name" value="DevR"/>
    <property type="match status" value="1"/>
</dbReference>
<comment type="caution">
    <text evidence="4">The sequence shown here is derived from an EMBL/GenBank/DDBJ whole genome shotgun (WGS) entry which is preliminary data.</text>
</comment>
<reference evidence="4" key="1">
    <citation type="journal article" date="2020" name="mSystems">
        <title>Genome- and Community-Level Interaction Insights into Carbon Utilization and Element Cycling Functions of Hydrothermarchaeota in Hydrothermal Sediment.</title>
        <authorList>
            <person name="Zhou Z."/>
            <person name="Liu Y."/>
            <person name="Xu W."/>
            <person name="Pan J."/>
            <person name="Luo Z.H."/>
            <person name="Li M."/>
        </authorList>
    </citation>
    <scope>NUCLEOTIDE SEQUENCE [LARGE SCALE GENOMIC DNA]</scope>
    <source>
        <strain evidence="5">SpSt-1073</strain>
        <strain evidence="4">SpSt-613</strain>
        <strain evidence="3">SpSt-669</strain>
    </source>
</reference>
<dbReference type="EMBL" id="DTCM01000059">
    <property type="protein sequence ID" value="HGL40891.1"/>
    <property type="molecule type" value="Genomic_DNA"/>
</dbReference>
<evidence type="ECO:0000256" key="1">
    <source>
        <dbReference type="ARBA" id="ARBA00023118"/>
    </source>
</evidence>
<dbReference type="NCBIfam" id="TIGR02583">
    <property type="entry name" value="DevR_archaea"/>
    <property type="match status" value="1"/>
</dbReference>
<gene>
    <name evidence="4" type="primary">cas7a</name>
    <name evidence="5" type="ORF">ENM30_05680</name>
    <name evidence="4" type="ORF">ENT82_01230</name>
    <name evidence="3" type="ORF">ENU43_04415</name>
</gene>
<evidence type="ECO:0000313" key="5">
    <source>
        <dbReference type="EMBL" id="HHN52785.1"/>
    </source>
</evidence>
<keyword evidence="1" id="KW-0051">Antiviral defense</keyword>
<dbReference type="PANTHER" id="PTHR37459:SF1">
    <property type="entry name" value="CRISPR-ASSOCIATED PROTEIN CAS7_CST2_DEVR"/>
    <property type="match status" value="1"/>
</dbReference>